<accession>A0A212FG72</accession>
<proteinExistence type="predicted"/>
<organism evidence="2 3">
    <name type="scientific">Danaus plexippus plexippus</name>
    <dbReference type="NCBI Taxonomy" id="278856"/>
    <lineage>
        <taxon>Eukaryota</taxon>
        <taxon>Metazoa</taxon>
        <taxon>Ecdysozoa</taxon>
        <taxon>Arthropoda</taxon>
        <taxon>Hexapoda</taxon>
        <taxon>Insecta</taxon>
        <taxon>Pterygota</taxon>
        <taxon>Neoptera</taxon>
        <taxon>Endopterygota</taxon>
        <taxon>Lepidoptera</taxon>
        <taxon>Glossata</taxon>
        <taxon>Ditrysia</taxon>
        <taxon>Papilionoidea</taxon>
        <taxon>Nymphalidae</taxon>
        <taxon>Danainae</taxon>
        <taxon>Danaini</taxon>
        <taxon>Danaina</taxon>
        <taxon>Danaus</taxon>
        <taxon>Danaus</taxon>
    </lineage>
</organism>
<reference evidence="2 3" key="1">
    <citation type="journal article" date="2011" name="Cell">
        <title>The monarch butterfly genome yields insights into long-distance migration.</title>
        <authorList>
            <person name="Zhan S."/>
            <person name="Merlin C."/>
            <person name="Boore J.L."/>
            <person name="Reppert S.M."/>
        </authorList>
    </citation>
    <scope>NUCLEOTIDE SEQUENCE [LARGE SCALE GENOMIC DNA]</scope>
    <source>
        <strain evidence="2">F-2</strain>
    </source>
</reference>
<keyword evidence="3" id="KW-1185">Reference proteome</keyword>
<keyword evidence="1" id="KW-0472">Membrane</keyword>
<evidence type="ECO:0000256" key="1">
    <source>
        <dbReference type="SAM" id="Phobius"/>
    </source>
</evidence>
<dbReference type="KEGG" id="dpl:KGM_212982"/>
<keyword evidence="1" id="KW-1133">Transmembrane helix</keyword>
<protein>
    <submittedName>
        <fullName evidence="2">Uncharacterized protein</fullName>
    </submittedName>
</protein>
<keyword evidence="1" id="KW-0812">Transmembrane</keyword>
<sequence length="105" mass="12643">MMEPAEAYTYSKLCRTLNKTSELPTFPVPSYQISPIRDIINLARELDSLTTKKKRLTHEQSWRDRAEKEMDLIIDDDDVYPLLNCIYTYKYIYIYIYIYLYILLL</sequence>
<dbReference type="STRING" id="278856.A0A212FG72"/>
<feature type="transmembrane region" description="Helical" evidence="1">
    <location>
        <begin position="86"/>
        <end position="104"/>
    </location>
</feature>
<dbReference type="Proteomes" id="UP000007151">
    <property type="component" value="Unassembled WGS sequence"/>
</dbReference>
<dbReference type="AlphaFoldDB" id="A0A212FG72"/>
<name>A0A212FG72_DANPL</name>
<dbReference type="InParanoid" id="A0A212FG72"/>
<evidence type="ECO:0000313" key="2">
    <source>
        <dbReference type="EMBL" id="OWR52735.1"/>
    </source>
</evidence>
<evidence type="ECO:0000313" key="3">
    <source>
        <dbReference type="Proteomes" id="UP000007151"/>
    </source>
</evidence>
<dbReference type="EMBL" id="AGBW02008705">
    <property type="protein sequence ID" value="OWR52735.1"/>
    <property type="molecule type" value="Genomic_DNA"/>
</dbReference>
<comment type="caution">
    <text evidence="2">The sequence shown here is derived from an EMBL/GenBank/DDBJ whole genome shotgun (WGS) entry which is preliminary data.</text>
</comment>
<gene>
    <name evidence="2" type="ORF">KGM_212982</name>
</gene>